<feature type="transmembrane region" description="Helical" evidence="6">
    <location>
        <begin position="318"/>
        <end position="337"/>
    </location>
</feature>
<evidence type="ECO:0000256" key="4">
    <source>
        <dbReference type="ARBA" id="ARBA00022989"/>
    </source>
</evidence>
<feature type="transmembrane region" description="Helical" evidence="6">
    <location>
        <begin position="39"/>
        <end position="59"/>
    </location>
</feature>
<evidence type="ECO:0000256" key="1">
    <source>
        <dbReference type="ARBA" id="ARBA00004651"/>
    </source>
</evidence>
<dbReference type="PANTHER" id="PTHR30250:SF11">
    <property type="entry name" value="O-ANTIGEN TRANSPORTER-RELATED"/>
    <property type="match status" value="1"/>
</dbReference>
<dbReference type="InterPro" id="IPR050833">
    <property type="entry name" value="Poly_Biosynth_Transport"/>
</dbReference>
<dbReference type="InterPro" id="IPR002797">
    <property type="entry name" value="Polysacc_synth"/>
</dbReference>
<name>A0A4U1B8X2_9GAMM</name>
<feature type="transmembrane region" description="Helical" evidence="6">
    <location>
        <begin position="385"/>
        <end position="405"/>
    </location>
</feature>
<evidence type="ECO:0000256" key="5">
    <source>
        <dbReference type="ARBA" id="ARBA00023136"/>
    </source>
</evidence>
<feature type="transmembrane region" description="Helical" evidence="6">
    <location>
        <begin position="289"/>
        <end position="312"/>
    </location>
</feature>
<dbReference type="Pfam" id="PF01943">
    <property type="entry name" value="Polysacc_synt"/>
    <property type="match status" value="1"/>
</dbReference>
<evidence type="ECO:0000313" key="7">
    <source>
        <dbReference type="EMBL" id="TKB46467.1"/>
    </source>
</evidence>
<evidence type="ECO:0000256" key="2">
    <source>
        <dbReference type="ARBA" id="ARBA00022475"/>
    </source>
</evidence>
<feature type="transmembrane region" description="Helical" evidence="6">
    <location>
        <begin position="80"/>
        <end position="102"/>
    </location>
</feature>
<dbReference type="EMBL" id="SWCI01000021">
    <property type="protein sequence ID" value="TKB46467.1"/>
    <property type="molecule type" value="Genomic_DNA"/>
</dbReference>
<feature type="transmembrane region" description="Helical" evidence="6">
    <location>
        <begin position="108"/>
        <end position="129"/>
    </location>
</feature>
<feature type="transmembrane region" description="Helical" evidence="6">
    <location>
        <begin position="357"/>
        <end position="379"/>
    </location>
</feature>
<keyword evidence="2" id="KW-1003">Cell membrane</keyword>
<dbReference type="Proteomes" id="UP000305674">
    <property type="component" value="Unassembled WGS sequence"/>
</dbReference>
<evidence type="ECO:0000256" key="3">
    <source>
        <dbReference type="ARBA" id="ARBA00022692"/>
    </source>
</evidence>
<evidence type="ECO:0000256" key="6">
    <source>
        <dbReference type="SAM" id="Phobius"/>
    </source>
</evidence>
<reference evidence="7 8" key="1">
    <citation type="submission" date="2019-04" db="EMBL/GenBank/DDBJ databases">
        <authorList>
            <person name="Hwang J.C."/>
        </authorList>
    </citation>
    <scope>NUCLEOTIDE SEQUENCE [LARGE SCALE GENOMIC DNA]</scope>
    <source>
        <strain evidence="7 8">IMCC35001</strain>
    </source>
</reference>
<dbReference type="PANTHER" id="PTHR30250">
    <property type="entry name" value="PST FAMILY PREDICTED COLANIC ACID TRANSPORTER"/>
    <property type="match status" value="1"/>
</dbReference>
<keyword evidence="4 6" id="KW-1133">Transmembrane helix</keyword>
<dbReference type="RefSeq" id="WP_136854637.1">
    <property type="nucleotide sequence ID" value="NZ_SWCI01000021.1"/>
</dbReference>
<feature type="transmembrane region" description="Helical" evidence="6">
    <location>
        <begin position="208"/>
        <end position="226"/>
    </location>
</feature>
<feature type="transmembrane region" description="Helical" evidence="6">
    <location>
        <begin position="168"/>
        <end position="187"/>
    </location>
</feature>
<feature type="transmembrane region" description="Helical" evidence="6">
    <location>
        <begin position="136"/>
        <end position="162"/>
    </location>
</feature>
<evidence type="ECO:0008006" key="9">
    <source>
        <dbReference type="Google" id="ProtNLM"/>
    </source>
</evidence>
<comment type="caution">
    <text evidence="7">The sequence shown here is derived from an EMBL/GenBank/DDBJ whole genome shotgun (WGS) entry which is preliminary data.</text>
</comment>
<comment type="subcellular location">
    <subcellularLocation>
        <location evidence="1">Cell membrane</location>
        <topology evidence="1">Multi-pass membrane protein</topology>
    </subcellularLocation>
</comment>
<accession>A0A4U1B8X2</accession>
<dbReference type="GO" id="GO:0005886">
    <property type="term" value="C:plasma membrane"/>
    <property type="evidence" value="ECO:0007669"/>
    <property type="project" value="UniProtKB-SubCell"/>
</dbReference>
<organism evidence="7 8">
    <name type="scientific">Ferrimonas sediminicola</name>
    <dbReference type="NCBI Taxonomy" id="2569538"/>
    <lineage>
        <taxon>Bacteria</taxon>
        <taxon>Pseudomonadati</taxon>
        <taxon>Pseudomonadota</taxon>
        <taxon>Gammaproteobacteria</taxon>
        <taxon>Alteromonadales</taxon>
        <taxon>Ferrimonadaceae</taxon>
        <taxon>Ferrimonas</taxon>
    </lineage>
</organism>
<sequence length="419" mass="46625">MKAKSIVLNAFLRGVTLISKFAIMLLLAKEFEVVEFGTLSLSIAFITLFAYLIGFEIHTHTLSEISRISEENTSLRFSKGLLKVAIIGVLLGPLVFFVSTLSGLSESLSFLVAITSISEALCAQLNWYLTYQNRQILASVVLFFRSTAWGVAIFIASFSFGINMSTKVALQFWFLSSTLVFALAFISSMKPKIDDVVKWFCWSGLSKSIKYAFPLLISILASRALFSVDKIVIESLINIEQLAVYSLFVTLGYATMSLIDSTITVFNYKKILTVVSNHNENSFRLYRGLIVTSLLTATIVSLVGSMVMIYIVRYFDDGVYSSSISVLSFVVLPFVFFSTSSISNHFLFGLGLRKQHLIINLLGVGSFVSITYLCSLIKSVDLEDVCITLLFVSICQLIFRSVTIYRKLNKVDDKTFIGA</sequence>
<evidence type="ECO:0000313" key="8">
    <source>
        <dbReference type="Proteomes" id="UP000305674"/>
    </source>
</evidence>
<gene>
    <name evidence="7" type="ORF">FCL40_17900</name>
</gene>
<protein>
    <recommendedName>
        <fullName evidence="9">Membrane protein involved in the export of O-antigen and teichoic acid</fullName>
    </recommendedName>
</protein>
<dbReference type="OrthoDB" id="8046861at2"/>
<feature type="transmembrane region" description="Helical" evidence="6">
    <location>
        <begin position="246"/>
        <end position="268"/>
    </location>
</feature>
<keyword evidence="5 6" id="KW-0472">Membrane</keyword>
<dbReference type="AlphaFoldDB" id="A0A4U1B8X2"/>
<proteinExistence type="predicted"/>
<keyword evidence="8" id="KW-1185">Reference proteome</keyword>
<feature type="transmembrane region" description="Helical" evidence="6">
    <location>
        <begin position="7"/>
        <end position="27"/>
    </location>
</feature>
<keyword evidence="3 6" id="KW-0812">Transmembrane</keyword>